<dbReference type="Proteomes" id="UP000709219">
    <property type="component" value="Unassembled WGS sequence"/>
</dbReference>
<dbReference type="EMBL" id="JAGZFP010000006">
    <property type="protein sequence ID" value="MBS5358225.1"/>
    <property type="molecule type" value="Genomic_DNA"/>
</dbReference>
<dbReference type="RefSeq" id="WP_006151551.1">
    <property type="nucleotide sequence ID" value="NZ_CAXSNQ010000002.1"/>
</dbReference>
<organism evidence="1 2">
    <name type="scientific">Streptococcus parasanguinis</name>
    <dbReference type="NCBI Taxonomy" id="1318"/>
    <lineage>
        <taxon>Bacteria</taxon>
        <taxon>Bacillati</taxon>
        <taxon>Bacillota</taxon>
        <taxon>Bacilli</taxon>
        <taxon>Lactobacillales</taxon>
        <taxon>Streptococcaceae</taxon>
        <taxon>Streptococcus</taxon>
    </lineage>
</organism>
<evidence type="ECO:0000313" key="2">
    <source>
        <dbReference type="Proteomes" id="UP000709219"/>
    </source>
</evidence>
<reference evidence="1" key="1">
    <citation type="submission" date="2021-02" db="EMBL/GenBank/DDBJ databases">
        <title>Infant gut strain persistence is associated with maternal origin, phylogeny, and functional potential including surface adhesion and iron acquisition.</title>
        <authorList>
            <person name="Lou Y.C."/>
        </authorList>
    </citation>
    <scope>NUCLEOTIDE SEQUENCE</scope>
    <source>
        <strain evidence="1">L3_098_011G1_dasL3_098_011G1_concoct_7</strain>
    </source>
</reference>
<gene>
    <name evidence="1" type="ORF">KHX87_03830</name>
</gene>
<protein>
    <submittedName>
        <fullName evidence="1">Uncharacterized protein</fullName>
    </submittedName>
</protein>
<accession>A0A943DDV4</accession>
<sequence>MDLQELYDNLSTELNTLGIRLDKNIYQGMQKESLKGFLSDFEKPVY</sequence>
<comment type="caution">
    <text evidence="1">The sequence shown here is derived from an EMBL/GenBank/DDBJ whole genome shotgun (WGS) entry which is preliminary data.</text>
</comment>
<dbReference type="AlphaFoldDB" id="A0A943DDV4"/>
<evidence type="ECO:0000313" key="1">
    <source>
        <dbReference type="EMBL" id="MBS5358225.1"/>
    </source>
</evidence>
<name>A0A943DDV4_STRPA</name>
<proteinExistence type="predicted"/>